<feature type="domain" description="Peptidase S11 D-alanyl-D-alanine carboxypeptidase A N-terminal" evidence="11">
    <location>
        <begin position="133"/>
        <end position="356"/>
    </location>
</feature>
<evidence type="ECO:0000256" key="3">
    <source>
        <dbReference type="ARBA" id="ARBA00022801"/>
    </source>
</evidence>
<dbReference type="EMBL" id="MHLA01000015">
    <property type="protein sequence ID" value="OGY99473.1"/>
    <property type="molecule type" value="Genomic_DNA"/>
</dbReference>
<organism evidence="12 13">
    <name type="scientific">Candidatus Liptonbacteria bacterium RIFCSPLOWO2_01_FULL_52_25</name>
    <dbReference type="NCBI Taxonomy" id="1798650"/>
    <lineage>
        <taxon>Bacteria</taxon>
        <taxon>Candidatus Liptoniibacteriota</taxon>
    </lineage>
</organism>
<dbReference type="InterPro" id="IPR018044">
    <property type="entry name" value="Peptidase_S11"/>
</dbReference>
<gene>
    <name evidence="12" type="ORF">A2945_01285</name>
</gene>
<feature type="active site" description="Proton acceptor" evidence="7">
    <location>
        <position position="170"/>
    </location>
</feature>
<evidence type="ECO:0000256" key="1">
    <source>
        <dbReference type="ARBA" id="ARBA00007164"/>
    </source>
</evidence>
<dbReference type="GO" id="GO:0030655">
    <property type="term" value="P:beta-lactam antibiotic catabolic process"/>
    <property type="evidence" value="ECO:0007669"/>
    <property type="project" value="InterPro"/>
</dbReference>
<evidence type="ECO:0000259" key="11">
    <source>
        <dbReference type="Pfam" id="PF00768"/>
    </source>
</evidence>
<evidence type="ECO:0000256" key="9">
    <source>
        <dbReference type="RuleBase" id="RU004016"/>
    </source>
</evidence>
<keyword evidence="3" id="KW-0378">Hydrolase</keyword>
<dbReference type="GO" id="GO:0006508">
    <property type="term" value="P:proteolysis"/>
    <property type="evidence" value="ECO:0007669"/>
    <property type="project" value="InterPro"/>
</dbReference>
<dbReference type="GO" id="GO:0009002">
    <property type="term" value="F:serine-type D-Ala-D-Ala carboxypeptidase activity"/>
    <property type="evidence" value="ECO:0007669"/>
    <property type="project" value="InterPro"/>
</dbReference>
<protein>
    <recommendedName>
        <fullName evidence="11">Peptidase S11 D-alanyl-D-alanine carboxypeptidase A N-terminal domain-containing protein</fullName>
    </recommendedName>
</protein>
<dbReference type="PRINTS" id="PR00725">
    <property type="entry name" value="DADACBPTASE1"/>
</dbReference>
<feature type="binding site" evidence="8">
    <location>
        <position position="326"/>
    </location>
    <ligand>
        <name>substrate</name>
    </ligand>
</feature>
<feature type="active site" description="Acyl-ester intermediate" evidence="7">
    <location>
        <position position="167"/>
    </location>
</feature>
<comment type="similarity">
    <text evidence="1 9">Belongs to the peptidase S11 family.</text>
</comment>
<dbReference type="GO" id="GO:0008360">
    <property type="term" value="P:regulation of cell shape"/>
    <property type="evidence" value="ECO:0007669"/>
    <property type="project" value="UniProtKB-KW"/>
</dbReference>
<feature type="signal peptide" evidence="10">
    <location>
        <begin position="1"/>
        <end position="21"/>
    </location>
</feature>
<keyword evidence="4" id="KW-0133">Cell shape</keyword>
<dbReference type="InterPro" id="IPR001967">
    <property type="entry name" value="Peptidase_S11_N"/>
</dbReference>
<dbReference type="GO" id="GO:0071555">
    <property type="term" value="P:cell wall organization"/>
    <property type="evidence" value="ECO:0007669"/>
    <property type="project" value="UniProtKB-KW"/>
</dbReference>
<dbReference type="STRING" id="1798650.A2945_01285"/>
<evidence type="ECO:0000256" key="7">
    <source>
        <dbReference type="PIRSR" id="PIRSR618044-1"/>
    </source>
</evidence>
<reference evidence="12 13" key="1">
    <citation type="journal article" date="2016" name="Nat. Commun.">
        <title>Thousands of microbial genomes shed light on interconnected biogeochemical processes in an aquifer system.</title>
        <authorList>
            <person name="Anantharaman K."/>
            <person name="Brown C.T."/>
            <person name="Hug L.A."/>
            <person name="Sharon I."/>
            <person name="Castelle C.J."/>
            <person name="Probst A.J."/>
            <person name="Thomas B.C."/>
            <person name="Singh A."/>
            <person name="Wilkins M.J."/>
            <person name="Karaoz U."/>
            <person name="Brodie E.L."/>
            <person name="Williams K.H."/>
            <person name="Hubbard S.S."/>
            <person name="Banfield J.F."/>
        </authorList>
    </citation>
    <scope>NUCLEOTIDE SEQUENCE [LARGE SCALE GENOMIC DNA]</scope>
</reference>
<evidence type="ECO:0000256" key="8">
    <source>
        <dbReference type="PIRSR" id="PIRSR618044-2"/>
    </source>
</evidence>
<evidence type="ECO:0000256" key="10">
    <source>
        <dbReference type="SAM" id="SignalP"/>
    </source>
</evidence>
<comment type="caution">
    <text evidence="12">The sequence shown here is derived from an EMBL/GenBank/DDBJ whole genome shotgun (WGS) entry which is preliminary data.</text>
</comment>
<dbReference type="GO" id="GO:0046677">
    <property type="term" value="P:response to antibiotic"/>
    <property type="evidence" value="ECO:0007669"/>
    <property type="project" value="InterPro"/>
</dbReference>
<dbReference type="Gene3D" id="3.40.710.10">
    <property type="entry name" value="DD-peptidase/beta-lactamase superfamily"/>
    <property type="match status" value="1"/>
</dbReference>
<evidence type="ECO:0000313" key="13">
    <source>
        <dbReference type="Proteomes" id="UP000178880"/>
    </source>
</evidence>
<evidence type="ECO:0000256" key="2">
    <source>
        <dbReference type="ARBA" id="ARBA00022729"/>
    </source>
</evidence>
<sequence>MSDTFHKFLFLGAMIAVVAFANRGSTSLTTGGTVAEKPLRVTYEEAGKPQQPVRPSPPIFILENPSKALGNLERAISEGETVKALEEAPILFPPPAAPLKTSLEAQSVPFSLSALTTEDEQSETSIFRKIGNESPPLVGARIAFVSDLQSGERYLRLGVEKQWPIASITKLMTAAVAMRYGGLTERTAVSDQAFAVDSEEQNIKVGGTYRISDLLELMLLPSSNVAAEAIAEFYGRDAFLAVMNAQAAEWGLRNTHFSDPSGLSVSNQSTAEDILLFARRIARDYPEVFRIGREPSAVVAEWNENHEFTIKSINAFAGRADFMGGKTGYTEESGGNLLSVFSYSGRPIVIIVLGTDDRFGDTEKLLKWFRANHTTSF</sequence>
<keyword evidence="5" id="KW-0573">Peptidoglycan synthesis</keyword>
<proteinExistence type="inferred from homology"/>
<dbReference type="GO" id="GO:0008800">
    <property type="term" value="F:beta-lactamase activity"/>
    <property type="evidence" value="ECO:0007669"/>
    <property type="project" value="InterPro"/>
</dbReference>
<name>A0A1G2CDK9_9BACT</name>
<dbReference type="AlphaFoldDB" id="A0A1G2CDK9"/>
<dbReference type="Pfam" id="PF00768">
    <property type="entry name" value="Peptidase_S11"/>
    <property type="match status" value="1"/>
</dbReference>
<dbReference type="GO" id="GO:0009252">
    <property type="term" value="P:peptidoglycan biosynthetic process"/>
    <property type="evidence" value="ECO:0007669"/>
    <property type="project" value="UniProtKB-KW"/>
</dbReference>
<dbReference type="InterPro" id="IPR012338">
    <property type="entry name" value="Beta-lactam/transpept-like"/>
</dbReference>
<dbReference type="SUPFAM" id="SSF56601">
    <property type="entry name" value="beta-lactamase/transpeptidase-like"/>
    <property type="match status" value="1"/>
</dbReference>
<dbReference type="PANTHER" id="PTHR35333:SF3">
    <property type="entry name" value="BETA-LACTAMASE-TYPE TRANSPEPTIDASE FOLD CONTAINING PROTEIN"/>
    <property type="match status" value="1"/>
</dbReference>
<accession>A0A1G2CDK9</accession>
<evidence type="ECO:0000256" key="6">
    <source>
        <dbReference type="ARBA" id="ARBA00023316"/>
    </source>
</evidence>
<evidence type="ECO:0000256" key="5">
    <source>
        <dbReference type="ARBA" id="ARBA00022984"/>
    </source>
</evidence>
<keyword evidence="6" id="KW-0961">Cell wall biogenesis/degradation</keyword>
<keyword evidence="2 10" id="KW-0732">Signal</keyword>
<dbReference type="PANTHER" id="PTHR35333">
    <property type="entry name" value="BETA-LACTAMASE"/>
    <property type="match status" value="1"/>
</dbReference>
<dbReference type="InterPro" id="IPR000871">
    <property type="entry name" value="Beta-lactam_class-A"/>
</dbReference>
<feature type="chain" id="PRO_5009582269" description="Peptidase S11 D-alanyl-D-alanine carboxypeptidase A N-terminal domain-containing protein" evidence="10">
    <location>
        <begin position="22"/>
        <end position="377"/>
    </location>
</feature>
<dbReference type="Proteomes" id="UP000178880">
    <property type="component" value="Unassembled WGS sequence"/>
</dbReference>
<evidence type="ECO:0000256" key="4">
    <source>
        <dbReference type="ARBA" id="ARBA00022960"/>
    </source>
</evidence>
<feature type="active site" evidence="7">
    <location>
        <position position="222"/>
    </location>
</feature>
<evidence type="ECO:0000313" key="12">
    <source>
        <dbReference type="EMBL" id="OGY99473.1"/>
    </source>
</evidence>